<dbReference type="InterPro" id="IPR002202">
    <property type="entry name" value="HMG_CoA_Rdtase"/>
</dbReference>
<dbReference type="Pfam" id="PF00368">
    <property type="entry name" value="HMG-CoA_red"/>
    <property type="match status" value="1"/>
</dbReference>
<dbReference type="SUPFAM" id="SSF56542">
    <property type="entry name" value="Substrate-binding domain of HMG-CoA reductase"/>
    <property type="match status" value="1"/>
</dbReference>
<dbReference type="Gene3D" id="3.30.70.420">
    <property type="entry name" value="Hydroxymethylglutaryl-CoA reductase, class I/II, NAD/NADP-binding domain"/>
    <property type="match status" value="1"/>
</dbReference>
<keyword evidence="3" id="KW-0521">NADP</keyword>
<feature type="domain" description="Hydroxymethylglutaryl-CoA reductase-like" evidence="5">
    <location>
        <begin position="9"/>
        <end position="123"/>
    </location>
</feature>
<dbReference type="InterPro" id="IPR023074">
    <property type="entry name" value="HMG_CoA_Rdtase_cat_sf"/>
</dbReference>
<dbReference type="Gene3D" id="3.90.770.10">
    <property type="entry name" value="3-hydroxy-3-methylglutaryl-coenzyme A Reductase, Chain A, domain 2"/>
    <property type="match status" value="1"/>
</dbReference>
<evidence type="ECO:0000313" key="6">
    <source>
        <dbReference type="EMBL" id="WBA40938.1"/>
    </source>
</evidence>
<evidence type="ECO:0000256" key="1">
    <source>
        <dbReference type="ARBA" id="ARBA00007661"/>
    </source>
</evidence>
<evidence type="ECO:0000313" key="7">
    <source>
        <dbReference type="Proteomes" id="UP001211005"/>
    </source>
</evidence>
<dbReference type="CDD" id="cd00643">
    <property type="entry name" value="HMG-CoA_reductase_classI"/>
    <property type="match status" value="1"/>
</dbReference>
<evidence type="ECO:0000259" key="5">
    <source>
        <dbReference type="Pfam" id="PF25653"/>
    </source>
</evidence>
<accession>A0ABY7LKG9</accession>
<dbReference type="InterPro" id="IPR009023">
    <property type="entry name" value="HMG_CoA_Rdtase_NAD(P)-bd_sf"/>
</dbReference>
<reference evidence="6 7" key="1">
    <citation type="submission" date="2022-12" db="EMBL/GenBank/DDBJ databases">
        <title>Hymenobacter canadensis sp. nov. isolated from lake water of the Cambridge Bay, Canada.</title>
        <authorList>
            <person name="Kim W.H."/>
            <person name="Lee Y.M."/>
        </authorList>
    </citation>
    <scope>NUCLEOTIDE SEQUENCE [LARGE SCALE GENOMIC DNA]</scope>
    <source>
        <strain evidence="6 7">PAMC 29467</strain>
    </source>
</reference>
<dbReference type="SUPFAM" id="SSF55035">
    <property type="entry name" value="NAD-binding domain of HMG-CoA reductase"/>
    <property type="match status" value="1"/>
</dbReference>
<proteinExistence type="inferred from homology"/>
<dbReference type="PANTHER" id="PTHR10572">
    <property type="entry name" value="3-HYDROXY-3-METHYLGLUTARYL-COENZYME A REDUCTASE"/>
    <property type="match status" value="1"/>
</dbReference>
<evidence type="ECO:0000256" key="3">
    <source>
        <dbReference type="ARBA" id="ARBA00022857"/>
    </source>
</evidence>
<dbReference type="Pfam" id="PF25653">
    <property type="entry name" value="HMG-CoA_red_N"/>
    <property type="match status" value="1"/>
</dbReference>
<gene>
    <name evidence="6" type="ORF">O3303_14030</name>
</gene>
<comment type="similarity">
    <text evidence="1">Belongs to the HMG-CoA reductase family.</text>
</comment>
<dbReference type="InterPro" id="IPR057868">
    <property type="entry name" value="HMG-CoA"/>
</dbReference>
<dbReference type="EMBL" id="CP114767">
    <property type="protein sequence ID" value="WBA40938.1"/>
    <property type="molecule type" value="Genomic_DNA"/>
</dbReference>
<keyword evidence="7" id="KW-1185">Reference proteome</keyword>
<organism evidence="6 7">
    <name type="scientific">Hymenobacter canadensis</name>
    <dbReference type="NCBI Taxonomy" id="2999067"/>
    <lineage>
        <taxon>Bacteria</taxon>
        <taxon>Pseudomonadati</taxon>
        <taxon>Bacteroidota</taxon>
        <taxon>Cytophagia</taxon>
        <taxon>Cytophagales</taxon>
        <taxon>Hymenobacteraceae</taxon>
        <taxon>Hymenobacter</taxon>
    </lineage>
</organism>
<dbReference type="InterPro" id="IPR009029">
    <property type="entry name" value="HMG_CoA_Rdtase_sub-bd_dom_sf"/>
</dbReference>
<evidence type="ECO:0000256" key="4">
    <source>
        <dbReference type="ARBA" id="ARBA00023002"/>
    </source>
</evidence>
<dbReference type="InterPro" id="IPR004554">
    <property type="entry name" value="HMG_CoA_Rdtase_eu_arc"/>
</dbReference>
<dbReference type="PROSITE" id="PS50065">
    <property type="entry name" value="HMG_COA_REDUCTASE_4"/>
    <property type="match status" value="1"/>
</dbReference>
<dbReference type="PANTHER" id="PTHR10572:SF24">
    <property type="entry name" value="3-HYDROXY-3-METHYLGLUTARYL-COENZYME A REDUCTASE"/>
    <property type="match status" value="1"/>
</dbReference>
<keyword evidence="4" id="KW-0560">Oxidoreductase</keyword>
<dbReference type="Proteomes" id="UP001211005">
    <property type="component" value="Chromosome"/>
</dbReference>
<sequence>MVFTPSPMLLKLLYTRGSLHNTPEGVAFSIKNRLDTVRITRIDHVQLDGVKIGVEQIALDLGEGDVRPATTFNADSAGFTLPVGQAATFHLATEHLKEGLHTVQVQFAADPFGDLNVEVEDAIATQPDKRTRIPRSDQDDYSDDAIRARQQFAEEFSGQQFQHLKHYSFDAHDLQGNCEHFTGVAQIPVGLAGPLHVNGEHAQGEFLIPMATTEGTLVASYNRGIQLLNLCGGVKCTVIGDAMQRAPVFVFDDARGARDFGKWVEENMDKIRPEAESTSRIAKLQYIDTYLSNKFAFLRFNYSTGDAAGQNMVGRATFAACSWILEHYKGAPIRHFYLESNFATDKKASQINVMRTRGKRVVAEAVIKRDILQQRMRVTPEQLAYHGQVSNVGAFLSGANNNGAHSANGITALFIATGQDVANVSESSAGVLYSEVTAEGDLYISITIPSLIVATHGGGTGLATQNECLRMLSCVGRGTVNKFAEIVAGVVLAGELSLGSAISSSDWVSSHEQYGRNR</sequence>
<protein>
    <recommendedName>
        <fullName evidence="2">hydroxymethylglutaryl-CoA reductase (NADPH)</fullName>
        <ecNumber evidence="2">1.1.1.34</ecNumber>
    </recommendedName>
</protein>
<evidence type="ECO:0000256" key="2">
    <source>
        <dbReference type="ARBA" id="ARBA00012999"/>
    </source>
</evidence>
<dbReference type="EC" id="1.1.1.34" evidence="2"/>
<name>A0ABY7LKG9_9BACT</name>
<dbReference type="PRINTS" id="PR00071">
    <property type="entry name" value="HMGCOARDTASE"/>
</dbReference>